<dbReference type="InterPro" id="IPR023780">
    <property type="entry name" value="Chromo_domain"/>
</dbReference>
<dbReference type="Proteomes" id="UP000001646">
    <property type="component" value="Unplaced"/>
</dbReference>
<dbReference type="Pfam" id="PF01393">
    <property type="entry name" value="Chromo_shadow"/>
    <property type="match status" value="1"/>
</dbReference>
<comment type="subcellular location">
    <subcellularLocation>
        <location evidence="1">Nucleus</location>
    </subcellularLocation>
</comment>
<protein>
    <recommendedName>
        <fullName evidence="4">Chromo domain-containing protein</fullName>
    </recommendedName>
</protein>
<reference evidence="5" key="1">
    <citation type="submission" date="2009-12" db="EMBL/GenBank/DDBJ databases">
        <title>The Genome Sequence of Anolis carolinensis (Green Anole Lizard).</title>
        <authorList>
            <consortium name="The Genome Sequencing Platform"/>
            <person name="Di Palma F."/>
            <person name="Alfoldi J."/>
            <person name="Heiman D."/>
            <person name="Young S."/>
            <person name="Grabherr M."/>
            <person name="Johnson J."/>
            <person name="Lander E.S."/>
            <person name="Lindblad-Toh K."/>
        </authorList>
    </citation>
    <scope>NUCLEOTIDE SEQUENCE [LARGE SCALE GENOMIC DNA]</scope>
    <source>
        <strain evidence="5">JBL SC #1</strain>
    </source>
</reference>
<accession>A0A803T6T5</accession>
<feature type="domain" description="Chromo" evidence="4">
    <location>
        <begin position="134"/>
        <end position="192"/>
    </location>
</feature>
<keyword evidence="2" id="KW-0539">Nucleus</keyword>
<dbReference type="FunFam" id="2.40.50.40:FF:000009">
    <property type="entry name" value="chromobox protein homolog 1"/>
    <property type="match status" value="1"/>
</dbReference>
<feature type="region of interest" description="Disordered" evidence="3">
    <location>
        <begin position="93"/>
        <end position="128"/>
    </location>
</feature>
<dbReference type="SUPFAM" id="SSF54160">
    <property type="entry name" value="Chromo domain-like"/>
    <property type="match status" value="2"/>
</dbReference>
<evidence type="ECO:0000313" key="6">
    <source>
        <dbReference type="Proteomes" id="UP000001646"/>
    </source>
</evidence>
<evidence type="ECO:0000256" key="2">
    <source>
        <dbReference type="ARBA" id="ARBA00023242"/>
    </source>
</evidence>
<feature type="domain" description="Chromo" evidence="4">
    <location>
        <begin position="42"/>
        <end position="100"/>
    </location>
</feature>
<reference evidence="5" key="3">
    <citation type="submission" date="2025-09" db="UniProtKB">
        <authorList>
            <consortium name="Ensembl"/>
        </authorList>
    </citation>
    <scope>IDENTIFICATION</scope>
</reference>
<dbReference type="GO" id="GO:0003682">
    <property type="term" value="F:chromatin binding"/>
    <property type="evidence" value="ECO:0000318"/>
    <property type="project" value="GO_Central"/>
</dbReference>
<dbReference type="InterPro" id="IPR051219">
    <property type="entry name" value="Heterochromatin_chromo-domain"/>
</dbReference>
<dbReference type="PANTHER" id="PTHR22812">
    <property type="entry name" value="CHROMOBOX PROTEIN"/>
    <property type="match status" value="1"/>
</dbReference>
<dbReference type="InterPro" id="IPR016197">
    <property type="entry name" value="Chromo-like_dom_sf"/>
</dbReference>
<evidence type="ECO:0000313" key="5">
    <source>
        <dbReference type="Ensembl" id="ENSACAP00000030925.1"/>
    </source>
</evidence>
<dbReference type="Ensembl" id="ENSACAT00000040567.1">
    <property type="protein sequence ID" value="ENSACAP00000030925.1"/>
    <property type="gene ID" value="ENSACAG00000037330.1"/>
</dbReference>
<dbReference type="InterPro" id="IPR000953">
    <property type="entry name" value="Chromo/chromo_shadow_dom"/>
</dbReference>
<dbReference type="InterPro" id="IPR008251">
    <property type="entry name" value="Chromo_shadow_dom"/>
</dbReference>
<dbReference type="Pfam" id="PF00385">
    <property type="entry name" value="Chromo"/>
    <property type="match status" value="1"/>
</dbReference>
<reference evidence="5" key="2">
    <citation type="submission" date="2025-08" db="UniProtKB">
        <authorList>
            <consortium name="Ensembl"/>
        </authorList>
    </citation>
    <scope>IDENTIFICATION</scope>
</reference>
<dbReference type="GO" id="GO:0005634">
    <property type="term" value="C:nucleus"/>
    <property type="evidence" value="ECO:0007669"/>
    <property type="project" value="UniProtKB-SubCell"/>
</dbReference>
<dbReference type="InParanoid" id="A0A803T6T5"/>
<organism evidence="5 6">
    <name type="scientific">Anolis carolinensis</name>
    <name type="common">Green anole</name>
    <name type="synonym">American chameleon</name>
    <dbReference type="NCBI Taxonomy" id="28377"/>
    <lineage>
        <taxon>Eukaryota</taxon>
        <taxon>Metazoa</taxon>
        <taxon>Chordata</taxon>
        <taxon>Craniata</taxon>
        <taxon>Vertebrata</taxon>
        <taxon>Euteleostomi</taxon>
        <taxon>Lepidosauria</taxon>
        <taxon>Squamata</taxon>
        <taxon>Bifurcata</taxon>
        <taxon>Unidentata</taxon>
        <taxon>Episquamata</taxon>
        <taxon>Toxicofera</taxon>
        <taxon>Iguania</taxon>
        <taxon>Dactyloidae</taxon>
        <taxon>Anolis</taxon>
    </lineage>
</organism>
<proteinExistence type="predicted"/>
<evidence type="ECO:0000256" key="1">
    <source>
        <dbReference type="ARBA" id="ARBA00004123"/>
    </source>
</evidence>
<dbReference type="GO" id="GO:0031507">
    <property type="term" value="P:heterochromatin formation"/>
    <property type="evidence" value="ECO:0000318"/>
    <property type="project" value="GO_Central"/>
</dbReference>
<dbReference type="SMART" id="SM00298">
    <property type="entry name" value="CHROMO"/>
    <property type="match status" value="2"/>
</dbReference>
<dbReference type="GeneTree" id="ENSGT00940000154152"/>
<dbReference type="Gene3D" id="2.40.50.40">
    <property type="match status" value="2"/>
</dbReference>
<name>A0A803T6T5_ANOCA</name>
<keyword evidence="6" id="KW-1185">Reference proteome</keyword>
<dbReference type="AlphaFoldDB" id="A0A803T6T5"/>
<evidence type="ECO:0000259" key="4">
    <source>
        <dbReference type="PROSITE" id="PS50013"/>
    </source>
</evidence>
<evidence type="ECO:0000256" key="3">
    <source>
        <dbReference type="SAM" id="MobiDB-lite"/>
    </source>
</evidence>
<dbReference type="PROSITE" id="PS50013">
    <property type="entry name" value="CHROMO_2"/>
    <property type="match status" value="2"/>
</dbReference>
<sequence length="196" mass="22679">METSEVPAAEDWLQELTAVQELLHQQLDQAKEDYKLDGEEEFEVQDILDSCFHRRRLQYLIDWVGFGPEERSWEDASTVHTPDLVRRFHQAYPTKPRPRDSRGRALNEGALGEGIEPKQQREEKEEPMGFVRGLDPERIIGATNSSGELMFLMKWKDSDEADLVLAKEANVKCLQIVIAFYEECLTWHSCPEDEAQ</sequence>
<dbReference type="SMART" id="SM00300">
    <property type="entry name" value="ChSh"/>
    <property type="match status" value="1"/>
</dbReference>
<feature type="compositionally biased region" description="Basic and acidic residues" evidence="3">
    <location>
        <begin position="115"/>
        <end position="127"/>
    </location>
</feature>
<dbReference type="GO" id="GO:0005721">
    <property type="term" value="C:pericentric heterochromatin"/>
    <property type="evidence" value="ECO:0000318"/>
    <property type="project" value="GO_Central"/>
</dbReference>